<organism evidence="1 2">
    <name type="scientific">Aureliella helgolandensis</name>
    <dbReference type="NCBI Taxonomy" id="2527968"/>
    <lineage>
        <taxon>Bacteria</taxon>
        <taxon>Pseudomonadati</taxon>
        <taxon>Planctomycetota</taxon>
        <taxon>Planctomycetia</taxon>
        <taxon>Pirellulales</taxon>
        <taxon>Pirellulaceae</taxon>
        <taxon>Aureliella</taxon>
    </lineage>
</organism>
<accession>A0A518GBN9</accession>
<evidence type="ECO:0000313" key="2">
    <source>
        <dbReference type="Proteomes" id="UP000318017"/>
    </source>
</evidence>
<keyword evidence="2" id="KW-1185">Reference proteome</keyword>
<dbReference type="AlphaFoldDB" id="A0A518GBN9"/>
<protein>
    <submittedName>
        <fullName evidence="1">Uncharacterized protein</fullName>
    </submittedName>
</protein>
<proteinExistence type="predicted"/>
<reference evidence="1 2" key="1">
    <citation type="submission" date="2019-02" db="EMBL/GenBank/DDBJ databases">
        <title>Deep-cultivation of Planctomycetes and their phenomic and genomic characterization uncovers novel biology.</title>
        <authorList>
            <person name="Wiegand S."/>
            <person name="Jogler M."/>
            <person name="Boedeker C."/>
            <person name="Pinto D."/>
            <person name="Vollmers J."/>
            <person name="Rivas-Marin E."/>
            <person name="Kohn T."/>
            <person name="Peeters S.H."/>
            <person name="Heuer A."/>
            <person name="Rast P."/>
            <person name="Oberbeckmann S."/>
            <person name="Bunk B."/>
            <person name="Jeske O."/>
            <person name="Meyerdierks A."/>
            <person name="Storesund J.E."/>
            <person name="Kallscheuer N."/>
            <person name="Luecker S."/>
            <person name="Lage O.M."/>
            <person name="Pohl T."/>
            <person name="Merkel B.J."/>
            <person name="Hornburger P."/>
            <person name="Mueller R.-W."/>
            <person name="Bruemmer F."/>
            <person name="Labrenz M."/>
            <person name="Spormann A.M."/>
            <person name="Op den Camp H."/>
            <person name="Overmann J."/>
            <person name="Amann R."/>
            <person name="Jetten M.S.M."/>
            <person name="Mascher T."/>
            <person name="Medema M.H."/>
            <person name="Devos D.P."/>
            <person name="Kaster A.-K."/>
            <person name="Ovreas L."/>
            <person name="Rohde M."/>
            <person name="Galperin M.Y."/>
            <person name="Jogler C."/>
        </authorList>
    </citation>
    <scope>NUCLEOTIDE SEQUENCE [LARGE SCALE GENOMIC DNA]</scope>
    <source>
        <strain evidence="1 2">Q31a</strain>
    </source>
</reference>
<dbReference type="Proteomes" id="UP000318017">
    <property type="component" value="Chromosome"/>
</dbReference>
<dbReference type="EMBL" id="CP036298">
    <property type="protein sequence ID" value="QDV26032.1"/>
    <property type="molecule type" value="Genomic_DNA"/>
</dbReference>
<sequence>MNLFQCRRCDQPISNGRQMETLSIGFEFFRDDGQIESLETLSKFYCMKCIPSNIDVSLSDWRRKAPSLEQQSSGGDSTSMSFHCCECGTPFQSRQPILSVVLIREFFDSDTQELVPLSADWLYTWCLACIPDSKRLRLPNLEG</sequence>
<gene>
    <name evidence="1" type="ORF">Q31a_44020</name>
</gene>
<evidence type="ECO:0000313" key="1">
    <source>
        <dbReference type="EMBL" id="QDV26032.1"/>
    </source>
</evidence>
<name>A0A518GBN9_9BACT</name>
<dbReference type="KEGG" id="ahel:Q31a_44020"/>